<protein>
    <submittedName>
        <fullName evidence="1">Uncharacterized protein</fullName>
    </submittedName>
</protein>
<gene>
    <name evidence="1" type="ORF">ALE3EI_1410</name>
</gene>
<dbReference type="EMBL" id="CP052909">
    <property type="protein sequence ID" value="QNJ97971.1"/>
    <property type="molecule type" value="Genomic_DNA"/>
</dbReference>
<sequence>MYSQLEKAIILPTFVAMRTSLPPILVILICLLLHSCGDATTKKKDLVDLLPENASVVFKIRNLETLQSDLKNNSLLAYFKKTGPYDFFTENANLIQHLKPKGESLLSLHKINDSVTAYTFLTRQGPTLFNSDSISNKTIETLSYNNFDIQRVTVGKNVAFTALQDSIFIASSSQVIVQDILEGKNEKDPTFIKIYRLKNTEDLSVFVRSNHIQLNDSTSYNFASWISLETEILPDAITATGVALAKDSVPQLLSVFKGLIPQQNDLQKIIPVEAQNAFSFTYSDGQLLQKNLAVFRKDSLQSERFETFGSVNEIGTIELNSGKTLVLKSLDASITEESLLPFITAHSEFREVVIHTFDKPQQFWNAFTPLIDHRDMPFLSQMDQFFVFSENEETIQQIIGAYKNGATLSETHYYKESSAALSNASSLAFYILDEKVGTRIPLLLDSEITSGLQNLITTKYPVAILQFSHDRDFAHVTLVCKEASEEAQFAGTVSEEFSIKLDNQILGHPQLFTNHRSKGKDIVVQDVSNKLYFISSGGKSLWTKKLDGPILGAINEVDLLRNGKKQLAFVTENTFYVLDRNGKDVTPFPLKFKDRITQPLSVFDYDNNRKYRFVVTQGKEILMYDSQAKIVKGFTFKGAKSAIVQPPKHLRISNKDYIVIPEQNGTLNILSRVGKPRVSVSEKFDFTEIPIEKEGADFVVITKDHKKKTISQSGKISSQDLSVSESYWFVINGKHKVTLDDNLMRINGKLVELPFGIYTAPSIYNINRKTYITLTETQENKVYVYDTNGTILSGFPVYGTSAASMGSSSNRNEILLTVKGGENETLLYRFK</sequence>
<keyword evidence="2" id="KW-1185">Reference proteome</keyword>
<proteinExistence type="predicted"/>
<dbReference type="AlphaFoldDB" id="A0A7G8PUF5"/>
<evidence type="ECO:0000313" key="2">
    <source>
        <dbReference type="Proteomes" id="UP000515514"/>
    </source>
</evidence>
<reference evidence="1 2" key="1">
    <citation type="submission" date="2020-04" db="EMBL/GenBank/DDBJ databases">
        <title>Genome sequence of Altibacter aquimarinus strain ALE3EI.</title>
        <authorList>
            <person name="Oh H.-M."/>
            <person name="Jang D."/>
        </authorList>
    </citation>
    <scope>NUCLEOTIDE SEQUENCE [LARGE SCALE GENOMIC DNA]</scope>
    <source>
        <strain evidence="1 2">ALE3EI</strain>
    </source>
</reference>
<name>A0A7G8PUF5_9FLAO</name>
<accession>A0A7G8PUF5</accession>
<dbReference type="Proteomes" id="UP000515514">
    <property type="component" value="Chromosome"/>
</dbReference>
<dbReference type="SUPFAM" id="SSF75011">
    <property type="entry name" value="3-carboxy-cis,cis-mucoante lactonizing enzyme"/>
    <property type="match status" value="1"/>
</dbReference>
<dbReference type="KEGG" id="alti:ALE3EI_1410"/>
<evidence type="ECO:0000313" key="1">
    <source>
        <dbReference type="EMBL" id="QNJ97971.1"/>
    </source>
</evidence>
<organism evidence="1 2">
    <name type="scientific">Constantimarinum furrinae</name>
    <dbReference type="NCBI Taxonomy" id="2562285"/>
    <lineage>
        <taxon>Bacteria</taxon>
        <taxon>Pseudomonadati</taxon>
        <taxon>Bacteroidota</taxon>
        <taxon>Flavobacteriia</taxon>
        <taxon>Flavobacteriales</taxon>
        <taxon>Flavobacteriaceae</taxon>
        <taxon>Altibacter/Constantimarinum group</taxon>
        <taxon>Constantimarinum</taxon>
    </lineage>
</organism>